<keyword evidence="3" id="KW-1185">Reference proteome</keyword>
<evidence type="ECO:0000259" key="1">
    <source>
        <dbReference type="PROSITE" id="PS51038"/>
    </source>
</evidence>
<dbReference type="InterPro" id="IPR043151">
    <property type="entry name" value="BAH_sf"/>
</dbReference>
<dbReference type="InterPro" id="IPR008395">
    <property type="entry name" value="Agenet-like_dom"/>
</dbReference>
<accession>A0A0K9Q0K7</accession>
<dbReference type="SMART" id="SM00743">
    <property type="entry name" value="Agenet"/>
    <property type="match status" value="2"/>
</dbReference>
<dbReference type="EMBL" id="LFYR01000468">
    <property type="protein sequence ID" value="KMZ73995.1"/>
    <property type="molecule type" value="Genomic_DNA"/>
</dbReference>
<reference evidence="3" key="1">
    <citation type="journal article" date="2016" name="Nature">
        <title>The genome of the seagrass Zostera marina reveals angiosperm adaptation to the sea.</title>
        <authorList>
            <person name="Olsen J.L."/>
            <person name="Rouze P."/>
            <person name="Verhelst B."/>
            <person name="Lin Y.-C."/>
            <person name="Bayer T."/>
            <person name="Collen J."/>
            <person name="Dattolo E."/>
            <person name="De Paoli E."/>
            <person name="Dittami S."/>
            <person name="Maumus F."/>
            <person name="Michel G."/>
            <person name="Kersting A."/>
            <person name="Lauritano C."/>
            <person name="Lohaus R."/>
            <person name="Toepel M."/>
            <person name="Tonon T."/>
            <person name="Vanneste K."/>
            <person name="Amirebrahimi M."/>
            <person name="Brakel J."/>
            <person name="Bostroem C."/>
            <person name="Chovatia M."/>
            <person name="Grimwood J."/>
            <person name="Jenkins J.W."/>
            <person name="Jueterbock A."/>
            <person name="Mraz A."/>
            <person name="Stam W.T."/>
            <person name="Tice H."/>
            <person name="Bornberg-Bauer E."/>
            <person name="Green P.J."/>
            <person name="Pearson G.A."/>
            <person name="Procaccini G."/>
            <person name="Duarte C.M."/>
            <person name="Schmutz J."/>
            <person name="Reusch T.B.H."/>
            <person name="Van de Peer Y."/>
        </authorList>
    </citation>
    <scope>NUCLEOTIDE SEQUENCE [LARGE SCALE GENOMIC DNA]</scope>
    <source>
        <strain evidence="3">cv. Finnish</strain>
    </source>
</reference>
<dbReference type="Proteomes" id="UP000036987">
    <property type="component" value="Unassembled WGS sequence"/>
</dbReference>
<comment type="caution">
    <text evidence="2">The sequence shown here is derived from an EMBL/GenBank/DDBJ whole genome shotgun (WGS) entry which is preliminary data.</text>
</comment>
<dbReference type="PANTHER" id="PTHR31917:SF58">
    <property type="entry name" value="AGENET AND BROMO-ADJACENT HOMOLOGY (BAH) DOMAIN-CONTAINING PROTEIN"/>
    <property type="match status" value="1"/>
</dbReference>
<dbReference type="InterPro" id="IPR014002">
    <property type="entry name" value="Agenet_dom_plant"/>
</dbReference>
<dbReference type="OrthoDB" id="1883212at2759"/>
<dbReference type="CDD" id="cd20405">
    <property type="entry name" value="Tudor_Agenet_AtDUF_rpt1_3"/>
    <property type="match status" value="1"/>
</dbReference>
<evidence type="ECO:0000313" key="3">
    <source>
        <dbReference type="Proteomes" id="UP000036987"/>
    </source>
</evidence>
<name>A0A0K9Q0K7_ZOSMR</name>
<dbReference type="OMA" id="FNIATFM"/>
<dbReference type="Pfam" id="PF01426">
    <property type="entry name" value="BAH"/>
    <property type="match status" value="1"/>
</dbReference>
<dbReference type="GO" id="GO:0003682">
    <property type="term" value="F:chromatin binding"/>
    <property type="evidence" value="ECO:0007669"/>
    <property type="project" value="InterPro"/>
</dbReference>
<organism evidence="2 3">
    <name type="scientific">Zostera marina</name>
    <name type="common">Eelgrass</name>
    <dbReference type="NCBI Taxonomy" id="29655"/>
    <lineage>
        <taxon>Eukaryota</taxon>
        <taxon>Viridiplantae</taxon>
        <taxon>Streptophyta</taxon>
        <taxon>Embryophyta</taxon>
        <taxon>Tracheophyta</taxon>
        <taxon>Spermatophyta</taxon>
        <taxon>Magnoliopsida</taxon>
        <taxon>Liliopsida</taxon>
        <taxon>Zosteraceae</taxon>
        <taxon>Zostera</taxon>
    </lineage>
</organism>
<dbReference type="InterPro" id="IPR001025">
    <property type="entry name" value="BAH_dom"/>
</dbReference>
<dbReference type="Pfam" id="PF05641">
    <property type="entry name" value="Agenet"/>
    <property type="match status" value="1"/>
</dbReference>
<protein>
    <recommendedName>
        <fullName evidence="1">BAH domain-containing protein</fullName>
    </recommendedName>
</protein>
<proteinExistence type="predicted"/>
<sequence length="696" mass="80063">MSQRYVRWEEVQVSGDKGRRIVHFYLKDESGNTDLAVIGKEKTLRHITYDVTNSFLNRLRTISLTSSTSPLYSSYAFPTKLRSRREVVDWLTSIVSDSPNCSSDVMNRFLDVDDDAPHYFSVSKDLSRKTRCHSIDFSWSGSSWICKKRRNHHTSFCRNGITISINDFVHVMGENNKRLVAYVEDLYEDIKSNHIVSVRWFHKMDEVRKIGIALPPDTQSKEIFFTLCLQDLSVECIDGLVSVFSSIHFAKYLKVSANITQELYLCRRKIDNDDIKSFDITQVAGYRNQELFKYMDTPSMTHSKTPSYFDLDQATSEYNLRCMAKRKDWHSEYSFNTCRNKGRTLTVNNVYENACWTPCLPKKEAYKQKLQQNLHVPMAETFQQHFLAGSHVEVLSQDSGIRGCWFRGVLLKKHKDRVKVQYTDIQDADGDGLLKEWLLAFKIAKFDSLGIRLSGRTMIRPHPSSRCKVSSYFNVGSVVDAWWHDGWWEGIVIRRESDHKIHVYFPGENQIAIFDQGELRHSQEWIHNKWIQIKEQPSHVSLVLNQKLEKDRQQDNIGLAHSISPTCRSLGTQPGGGGGLKTTESMSPCDNHDICEVITNEEKSVKKTPALHNFKWGIYKKRSRTCGDKGSLNYIKKQCVNLKNVSDDGKKDDDDPSACFQFSITKSLKTDTDSCKVEGDMLFNKSLGICNLVMTL</sequence>
<dbReference type="Gene3D" id="2.30.30.490">
    <property type="match status" value="1"/>
</dbReference>
<dbReference type="PANTHER" id="PTHR31917">
    <property type="entry name" value="AGENET DOMAIN-CONTAINING PROTEIN-RELATED"/>
    <property type="match status" value="1"/>
</dbReference>
<dbReference type="AlphaFoldDB" id="A0A0K9Q0K7"/>
<gene>
    <name evidence="2" type="ORF">ZOSMA_137G00100</name>
</gene>
<feature type="domain" description="BAH" evidence="1">
    <location>
        <begin position="161"/>
        <end position="281"/>
    </location>
</feature>
<evidence type="ECO:0000313" key="2">
    <source>
        <dbReference type="EMBL" id="KMZ73995.1"/>
    </source>
</evidence>
<dbReference type="STRING" id="29655.A0A0K9Q0K7"/>
<dbReference type="PROSITE" id="PS51038">
    <property type="entry name" value="BAH"/>
    <property type="match status" value="1"/>
</dbReference>